<dbReference type="GO" id="GO:0051782">
    <property type="term" value="P:negative regulation of cell division"/>
    <property type="evidence" value="ECO:0007669"/>
    <property type="project" value="TreeGrafter"/>
</dbReference>
<dbReference type="OrthoDB" id="9768734at2"/>
<proteinExistence type="predicted"/>
<gene>
    <name evidence="1" type="ORF">DFE_1397</name>
</gene>
<accession>A0A2Z6AY43</accession>
<organism evidence="1 2">
    <name type="scientific">Desulfovibrio ferrophilus</name>
    <dbReference type="NCBI Taxonomy" id="241368"/>
    <lineage>
        <taxon>Bacteria</taxon>
        <taxon>Pseudomonadati</taxon>
        <taxon>Thermodesulfobacteriota</taxon>
        <taxon>Desulfovibrionia</taxon>
        <taxon>Desulfovibrionales</taxon>
        <taxon>Desulfovibrionaceae</taxon>
        <taxon>Desulfovibrio</taxon>
    </lineage>
</organism>
<dbReference type="EMBL" id="AP017378">
    <property type="protein sequence ID" value="BBD08123.1"/>
    <property type="molecule type" value="Genomic_DNA"/>
</dbReference>
<dbReference type="InterPro" id="IPR027417">
    <property type="entry name" value="P-loop_NTPase"/>
</dbReference>
<dbReference type="AlphaFoldDB" id="A0A2Z6AY43"/>
<dbReference type="PANTHER" id="PTHR43384:SF13">
    <property type="entry name" value="SLR0110 PROTEIN"/>
    <property type="match status" value="1"/>
</dbReference>
<dbReference type="KEGG" id="dfl:DFE_1397"/>
<reference evidence="1 2" key="1">
    <citation type="journal article" date="2018" name="Sci. Adv.">
        <title>Multi-heme cytochromes provide a pathway for survival in energy-limited environments.</title>
        <authorList>
            <person name="Deng X."/>
            <person name="Dohmae N."/>
            <person name="Nealson K.H."/>
            <person name="Hashimoto K."/>
            <person name="Okamoto A."/>
        </authorList>
    </citation>
    <scope>NUCLEOTIDE SEQUENCE [LARGE SCALE GENOMIC DNA]</scope>
    <source>
        <strain evidence="1 2">IS5</strain>
    </source>
</reference>
<dbReference type="GO" id="GO:0009898">
    <property type="term" value="C:cytoplasmic side of plasma membrane"/>
    <property type="evidence" value="ECO:0007669"/>
    <property type="project" value="TreeGrafter"/>
</dbReference>
<keyword evidence="2" id="KW-1185">Reference proteome</keyword>
<dbReference type="Gene3D" id="3.40.50.300">
    <property type="entry name" value="P-loop containing nucleotide triphosphate hydrolases"/>
    <property type="match status" value="1"/>
</dbReference>
<dbReference type="PANTHER" id="PTHR43384">
    <property type="entry name" value="SEPTUM SITE-DETERMINING PROTEIN MIND HOMOLOG, CHLOROPLASTIC-RELATED"/>
    <property type="match status" value="1"/>
</dbReference>
<evidence type="ECO:0000313" key="1">
    <source>
        <dbReference type="EMBL" id="BBD08123.1"/>
    </source>
</evidence>
<dbReference type="Proteomes" id="UP000269883">
    <property type="component" value="Chromosome"/>
</dbReference>
<dbReference type="InterPro" id="IPR011006">
    <property type="entry name" value="CheY-like_superfamily"/>
</dbReference>
<dbReference type="RefSeq" id="WP_126377969.1">
    <property type="nucleotide sequence ID" value="NZ_AP017378.1"/>
</dbReference>
<dbReference type="InterPro" id="IPR050625">
    <property type="entry name" value="ParA/MinD_ATPase"/>
</dbReference>
<dbReference type="GO" id="GO:0005829">
    <property type="term" value="C:cytosol"/>
    <property type="evidence" value="ECO:0007669"/>
    <property type="project" value="TreeGrafter"/>
</dbReference>
<dbReference type="SUPFAM" id="SSF52172">
    <property type="entry name" value="CheY-like"/>
    <property type="match status" value="1"/>
</dbReference>
<dbReference type="GO" id="GO:0016887">
    <property type="term" value="F:ATP hydrolysis activity"/>
    <property type="evidence" value="ECO:0007669"/>
    <property type="project" value="TreeGrafter"/>
</dbReference>
<dbReference type="Gene3D" id="3.40.50.2300">
    <property type="match status" value="1"/>
</dbReference>
<dbReference type="SUPFAM" id="SSF52540">
    <property type="entry name" value="P-loop containing nucleoside triphosphate hydrolases"/>
    <property type="match status" value="1"/>
</dbReference>
<protein>
    <submittedName>
        <fullName evidence="1">Response regulator receiver protein</fullName>
    </submittedName>
</protein>
<evidence type="ECO:0000313" key="2">
    <source>
        <dbReference type="Proteomes" id="UP000269883"/>
    </source>
</evidence>
<dbReference type="GO" id="GO:0005524">
    <property type="term" value="F:ATP binding"/>
    <property type="evidence" value="ECO:0007669"/>
    <property type="project" value="TreeGrafter"/>
</dbReference>
<sequence>MSTTYPTNLVLQSPKAAKHLGALVATHPRFDVGQSKNGPAGLVIYELGRDTASDLDRIHRLVSGGRVAEVFVSATVKDPDLIIAAMRAGVTEFLPWPMESEDLTAALNRFVERRETASTRQPSLASEGPKGRIIHVLGVKGGVGATTLAVNLAVETARLDPSRPVALVDAALPAGEIPLFLDFDYTYTWAEAVRDVKRLDTTFLESLMTRHGSGVDVLAAPDRLEDTEALSAEGMKTMLELMRGMYGTVVVDGSPYLDPPSLAALEAADEILLTTELSLPCLSLVRRLLESFANLDGNIENKIRLVVTRHQAQGGITPNEAEELLGIKVHWLIDNDYSGTLEAINLGRPLYESAPKSAAARSIVKLAARYTAPASAQTGGKSGLLKRFLGRKKNESCSIPSGINLQVEG</sequence>
<name>A0A2Z6AY43_9BACT</name>